<organism evidence="1 2">
    <name type="scientific">Belliella kenyensis</name>
    <dbReference type="NCBI Taxonomy" id="1472724"/>
    <lineage>
        <taxon>Bacteria</taxon>
        <taxon>Pseudomonadati</taxon>
        <taxon>Bacteroidota</taxon>
        <taxon>Cytophagia</taxon>
        <taxon>Cytophagales</taxon>
        <taxon>Cyclobacteriaceae</taxon>
        <taxon>Belliella</taxon>
    </lineage>
</organism>
<accession>A0ABV8EPH6</accession>
<sequence>MRILIILFIMLLPFTSKGQIEIDSLSVYKYFEKKGYTTAGVASQFRDFEQKEMEPIEMTPIEINQINQILKLAKIKKHRQTKFGIAPLFCKAVIGEKKIDFIIGKNIIVDLTNYQNYLIKNEEDRLWLEALIEKIRGIR</sequence>
<comment type="caution">
    <text evidence="1">The sequence shown here is derived from an EMBL/GenBank/DDBJ whole genome shotgun (WGS) entry which is preliminary data.</text>
</comment>
<evidence type="ECO:0000313" key="1">
    <source>
        <dbReference type="EMBL" id="MFC3977949.1"/>
    </source>
</evidence>
<keyword evidence="2" id="KW-1185">Reference proteome</keyword>
<reference evidence="2" key="1">
    <citation type="journal article" date="2019" name="Int. J. Syst. Evol. Microbiol.">
        <title>The Global Catalogue of Microorganisms (GCM) 10K type strain sequencing project: providing services to taxonomists for standard genome sequencing and annotation.</title>
        <authorList>
            <consortium name="The Broad Institute Genomics Platform"/>
            <consortium name="The Broad Institute Genome Sequencing Center for Infectious Disease"/>
            <person name="Wu L."/>
            <person name="Ma J."/>
        </authorList>
    </citation>
    <scope>NUCLEOTIDE SEQUENCE [LARGE SCALE GENOMIC DNA]</scope>
    <source>
        <strain evidence="2">CECT 8551</strain>
    </source>
</reference>
<proteinExistence type="predicted"/>
<dbReference type="Proteomes" id="UP001595766">
    <property type="component" value="Unassembled WGS sequence"/>
</dbReference>
<evidence type="ECO:0000313" key="2">
    <source>
        <dbReference type="Proteomes" id="UP001595766"/>
    </source>
</evidence>
<gene>
    <name evidence="1" type="ORF">ACFOUP_16310</name>
</gene>
<name>A0ABV8EPH6_9BACT</name>
<dbReference type="EMBL" id="JBHSAV010000088">
    <property type="protein sequence ID" value="MFC3977949.1"/>
    <property type="molecule type" value="Genomic_DNA"/>
</dbReference>
<dbReference type="RefSeq" id="WP_241294218.1">
    <property type="nucleotide sequence ID" value="NZ_JAKZGR010000006.1"/>
</dbReference>
<protein>
    <submittedName>
        <fullName evidence="1">Uncharacterized protein</fullName>
    </submittedName>
</protein>